<dbReference type="Proteomes" id="UP000243342">
    <property type="component" value="Unassembled WGS sequence"/>
</dbReference>
<dbReference type="AlphaFoldDB" id="A0A1J7BE23"/>
<dbReference type="Gene3D" id="1.10.260.40">
    <property type="entry name" value="lambda repressor-like DNA-binding domains"/>
    <property type="match status" value="1"/>
</dbReference>
<gene>
    <name evidence="2" type="ORF">BIV57_13620</name>
</gene>
<dbReference type="CDD" id="cd00093">
    <property type="entry name" value="HTH_XRE"/>
    <property type="match status" value="1"/>
</dbReference>
<dbReference type="SUPFAM" id="SSF47413">
    <property type="entry name" value="lambda repressor-like DNA-binding domains"/>
    <property type="match status" value="1"/>
</dbReference>
<dbReference type="EMBL" id="MLCF01000068">
    <property type="protein sequence ID" value="OIV36935.1"/>
    <property type="molecule type" value="Genomic_DNA"/>
</dbReference>
<dbReference type="SMART" id="SM00530">
    <property type="entry name" value="HTH_XRE"/>
    <property type="match status" value="1"/>
</dbReference>
<dbReference type="InterPro" id="IPR010982">
    <property type="entry name" value="Lambda_DNA-bd_dom_sf"/>
</dbReference>
<proteinExistence type="predicted"/>
<evidence type="ECO:0000259" key="1">
    <source>
        <dbReference type="PROSITE" id="PS50943"/>
    </source>
</evidence>
<protein>
    <recommendedName>
        <fullName evidence="1">HTH cro/C1-type domain-containing protein</fullName>
    </recommendedName>
</protein>
<dbReference type="STRING" id="1428644.BIV57_13620"/>
<dbReference type="GO" id="GO:0003677">
    <property type="term" value="F:DNA binding"/>
    <property type="evidence" value="ECO:0007669"/>
    <property type="project" value="InterPro"/>
</dbReference>
<dbReference type="RefSeq" id="WP_071657103.1">
    <property type="nucleotide sequence ID" value="NZ_MLCF01000068.1"/>
</dbReference>
<comment type="caution">
    <text evidence="2">The sequence shown here is derived from an EMBL/GenBank/DDBJ whole genome shotgun (WGS) entry which is preliminary data.</text>
</comment>
<name>A0A1J7BE23_9ACTN</name>
<sequence>MTGRKPTVLHRRRVAAELKRLREESGLTLDEVADYLGCHNSKISRLENARRDTTAQDLRRLLDLYGVTGPLRHELEGYARIGRPRASNWWTVYNDVLSASYAEYIALEAEARRVTEYQSLIVPGLLQTRAYATAMLSAPHIGLSVDQLESLIDVRMARQEVFGRDAPPESVAVLGEAALRLAVGGPEVMRDQLEHLLGAAELPSTTVRVLPFDAGERAAFTGGFTFFEFPEEDDPCIAFVDGVAGNVVHETDRDVRRMRRTVESILAAALPPEDSTALIRTYLP</sequence>
<dbReference type="InterPro" id="IPR001387">
    <property type="entry name" value="Cro/C1-type_HTH"/>
</dbReference>
<dbReference type="InterPro" id="IPR043917">
    <property type="entry name" value="DUF5753"/>
</dbReference>
<dbReference type="Pfam" id="PF19054">
    <property type="entry name" value="DUF5753"/>
    <property type="match status" value="1"/>
</dbReference>
<organism evidence="2 3">
    <name type="scientific">Mangrovactinospora gilvigrisea</name>
    <dbReference type="NCBI Taxonomy" id="1428644"/>
    <lineage>
        <taxon>Bacteria</taxon>
        <taxon>Bacillati</taxon>
        <taxon>Actinomycetota</taxon>
        <taxon>Actinomycetes</taxon>
        <taxon>Kitasatosporales</taxon>
        <taxon>Streptomycetaceae</taxon>
        <taxon>Mangrovactinospora</taxon>
    </lineage>
</organism>
<accession>A0A1J7BE23</accession>
<reference evidence="2 3" key="1">
    <citation type="submission" date="2016-10" db="EMBL/GenBank/DDBJ databases">
        <title>Genome sequence of Streptomyces gilvigriseus MUSC 26.</title>
        <authorList>
            <person name="Lee L.-H."/>
            <person name="Ser H.-L."/>
        </authorList>
    </citation>
    <scope>NUCLEOTIDE SEQUENCE [LARGE SCALE GENOMIC DNA]</scope>
    <source>
        <strain evidence="2 3">MUSC 26</strain>
    </source>
</reference>
<feature type="domain" description="HTH cro/C1-type" evidence="1">
    <location>
        <begin position="18"/>
        <end position="71"/>
    </location>
</feature>
<evidence type="ECO:0000313" key="3">
    <source>
        <dbReference type="Proteomes" id="UP000243342"/>
    </source>
</evidence>
<evidence type="ECO:0000313" key="2">
    <source>
        <dbReference type="EMBL" id="OIV36935.1"/>
    </source>
</evidence>
<dbReference type="Pfam" id="PF13560">
    <property type="entry name" value="HTH_31"/>
    <property type="match status" value="1"/>
</dbReference>
<keyword evidence="3" id="KW-1185">Reference proteome</keyword>
<dbReference type="PROSITE" id="PS50943">
    <property type="entry name" value="HTH_CROC1"/>
    <property type="match status" value="1"/>
</dbReference>